<proteinExistence type="inferred from homology"/>
<dbReference type="Gene3D" id="1.10.238.260">
    <property type="match status" value="1"/>
</dbReference>
<dbReference type="EMBL" id="DRND01000412">
    <property type="protein sequence ID" value="HFC47257.1"/>
    <property type="molecule type" value="Genomic_DNA"/>
</dbReference>
<dbReference type="Pfam" id="PF22617">
    <property type="entry name" value="HCS_D2"/>
    <property type="match status" value="1"/>
</dbReference>
<feature type="non-terminal residue" evidence="5">
    <location>
        <position position="1"/>
    </location>
</feature>
<dbReference type="AlphaFoldDB" id="A0A7V2SWI1"/>
<evidence type="ECO:0000256" key="2">
    <source>
        <dbReference type="ARBA" id="ARBA00022679"/>
    </source>
</evidence>
<dbReference type="Gene3D" id="3.30.160.270">
    <property type="match status" value="1"/>
</dbReference>
<accession>A0A7V2SWI1</accession>
<feature type="domain" description="2-isopropylmalate synthase LeuA allosteric (dimerisation)" evidence="4">
    <location>
        <begin position="140"/>
        <end position="283"/>
    </location>
</feature>
<dbReference type="InterPro" id="IPR036230">
    <property type="entry name" value="LeuA_allosteric_dom_sf"/>
</dbReference>
<dbReference type="InterPro" id="IPR013709">
    <property type="entry name" value="2-isopropylmalate_synth_dimer"/>
</dbReference>
<gene>
    <name evidence="5" type="ORF">ENJ63_05170</name>
</gene>
<name>A0A7V2SWI1_9BACT</name>
<reference evidence="5" key="1">
    <citation type="journal article" date="2020" name="mSystems">
        <title>Genome- and Community-Level Interaction Insights into Carbon Utilization and Element Cycling Functions of Hydrothermarchaeota in Hydrothermal Sediment.</title>
        <authorList>
            <person name="Zhou Z."/>
            <person name="Liu Y."/>
            <person name="Xu W."/>
            <person name="Pan J."/>
            <person name="Luo Z.H."/>
            <person name="Li M."/>
        </authorList>
    </citation>
    <scope>NUCLEOTIDE SEQUENCE [LARGE SCALE GENOMIC DNA]</scope>
    <source>
        <strain evidence="5">HyVt-503</strain>
    </source>
</reference>
<dbReference type="Pfam" id="PF08502">
    <property type="entry name" value="LeuA_dimer"/>
    <property type="match status" value="1"/>
</dbReference>
<dbReference type="PANTHER" id="PTHR43538:SF1">
    <property type="entry name" value="(R)-CITRAMALATE SYNTHASE"/>
    <property type="match status" value="1"/>
</dbReference>
<evidence type="ECO:0000256" key="1">
    <source>
        <dbReference type="ARBA" id="ARBA00006154"/>
    </source>
</evidence>
<dbReference type="PANTHER" id="PTHR43538">
    <property type="entry name" value="ALPHA-IPM SYNTHASE/HOMOCITRATE SYNTHASE"/>
    <property type="match status" value="1"/>
</dbReference>
<dbReference type="InterPro" id="IPR054691">
    <property type="entry name" value="LeuA/HCS_post-cat"/>
</dbReference>
<comment type="pathway">
    <text evidence="3">Amino-acid biosynthesis.</text>
</comment>
<dbReference type="GO" id="GO:0003852">
    <property type="term" value="F:2-isopropylmalate synthase activity"/>
    <property type="evidence" value="ECO:0007669"/>
    <property type="project" value="InterPro"/>
</dbReference>
<keyword evidence="2" id="KW-0808">Transferase</keyword>
<dbReference type="InterPro" id="IPR005675">
    <property type="entry name" value="Citramal_synthase"/>
</dbReference>
<organism evidence="5">
    <name type="scientific">Dissulfuribacter thermophilus</name>
    <dbReference type="NCBI Taxonomy" id="1156395"/>
    <lineage>
        <taxon>Bacteria</taxon>
        <taxon>Pseudomonadati</taxon>
        <taxon>Thermodesulfobacteriota</taxon>
        <taxon>Dissulfuribacteria</taxon>
        <taxon>Dissulfuribacterales</taxon>
        <taxon>Dissulfuribacteraceae</taxon>
        <taxon>Dissulfuribacter</taxon>
    </lineage>
</organism>
<dbReference type="SUPFAM" id="SSF110921">
    <property type="entry name" value="2-isopropylmalate synthase LeuA, allosteric (dimerisation) domain"/>
    <property type="match status" value="1"/>
</dbReference>
<dbReference type="Proteomes" id="UP000885797">
    <property type="component" value="Unassembled WGS sequence"/>
</dbReference>
<evidence type="ECO:0000259" key="4">
    <source>
        <dbReference type="SMART" id="SM00917"/>
    </source>
</evidence>
<protein>
    <submittedName>
        <fullName evidence="5">Citramalate synthase</fullName>
    </submittedName>
</protein>
<sequence length="294" mass="32574">FGERCGNANLCSIIPGLVLKLKESCRAGERLHMLTSVARFVSEIANLSPNKYQPYVGASAFAHKGGVHVSAVQRNPETYEHIRPELVGNCQRILISDLSGKSNVLAKAKEFGLDIESKDPVVMEIVSELKELEAQGFQFEGAEASFELLMRKAMGSIRKFFDLLAFRVIDQKCKEDEPPQAEATVMVRVGGRTEHTAACGNGPVNALDNAIRKALETFYPELKEMSLVDYKVRVLPGQPGTGAKVRVLIESRDKKEKWGTVGVSHDIIEASWQALVDSITYKLLRDKGRRESRD</sequence>
<dbReference type="SMART" id="SM00917">
    <property type="entry name" value="LeuA_dimer"/>
    <property type="match status" value="1"/>
</dbReference>
<evidence type="ECO:0000256" key="3">
    <source>
        <dbReference type="ARBA" id="ARBA00029440"/>
    </source>
</evidence>
<comment type="caution">
    <text evidence="5">The sequence shown here is derived from an EMBL/GenBank/DDBJ whole genome shotgun (WGS) entry which is preliminary data.</text>
</comment>
<evidence type="ECO:0000313" key="5">
    <source>
        <dbReference type="EMBL" id="HFC47257.1"/>
    </source>
</evidence>
<dbReference type="SUPFAM" id="SSF51569">
    <property type="entry name" value="Aldolase"/>
    <property type="match status" value="1"/>
</dbReference>
<comment type="similarity">
    <text evidence="1">Belongs to the alpha-IPM synthase/homocitrate synthase family.</text>
</comment>
<dbReference type="GO" id="GO:0009098">
    <property type="term" value="P:L-leucine biosynthetic process"/>
    <property type="evidence" value="ECO:0007669"/>
    <property type="project" value="InterPro"/>
</dbReference>